<evidence type="ECO:0000313" key="1">
    <source>
        <dbReference type="EnsemblPlants" id="Bra033135.1-P"/>
    </source>
</evidence>
<dbReference type="STRING" id="51351.M4EWF1"/>
<dbReference type="HOGENOM" id="CLU_1130449_0_0_1"/>
<sequence length="246" mass="28442">MYLGPPEFLNNCIEADEEATARDAEHAKRLTRKKKKAKPKGVVVEAKPQLVGIHERVRNDFDATNPNAEEAADLLRMCLQCGVLKTYTSARVMEEATCIPFTHLPGHGFVIKMHMCIINYEVNGTREKFSWQREKESSFSCLHAVIKEKPLVFKLGSLQWEEVTSNELDGFTTFFSSYNSELRSNIPLMRNNLCFPWFGDKRKRCVSYFFDKSRFNLPNASLNWLELIPRHKSLWIVPPSNVFDYL</sequence>
<dbReference type="Proteomes" id="UP000011750">
    <property type="component" value="Chromosome A02"/>
</dbReference>
<proteinExistence type="predicted"/>
<accession>M4EWF1</accession>
<organism evidence="1 2">
    <name type="scientific">Brassica campestris</name>
    <name type="common">Field mustard</name>
    <dbReference type="NCBI Taxonomy" id="3711"/>
    <lineage>
        <taxon>Eukaryota</taxon>
        <taxon>Viridiplantae</taxon>
        <taxon>Streptophyta</taxon>
        <taxon>Embryophyta</taxon>
        <taxon>Tracheophyta</taxon>
        <taxon>Spermatophyta</taxon>
        <taxon>Magnoliopsida</taxon>
        <taxon>eudicotyledons</taxon>
        <taxon>Gunneridae</taxon>
        <taxon>Pentapetalae</taxon>
        <taxon>rosids</taxon>
        <taxon>malvids</taxon>
        <taxon>Brassicales</taxon>
        <taxon>Brassicaceae</taxon>
        <taxon>Brassiceae</taxon>
        <taxon>Brassica</taxon>
    </lineage>
</organism>
<dbReference type="EnsemblPlants" id="Bra033135.1">
    <property type="protein sequence ID" value="Bra033135.1-P"/>
    <property type="gene ID" value="Bra033135"/>
</dbReference>
<evidence type="ECO:0000313" key="2">
    <source>
        <dbReference type="Proteomes" id="UP000011750"/>
    </source>
</evidence>
<dbReference type="InParanoid" id="M4EWF1"/>
<reference evidence="1 2" key="1">
    <citation type="journal article" date="2011" name="Nat. Genet.">
        <title>The genome of the mesopolyploid crop species Brassica rapa.</title>
        <authorList>
            <consortium name="Brassica rapa Genome Sequencing Project Consortium"/>
            <person name="Wang X."/>
            <person name="Wang H."/>
            <person name="Wang J."/>
            <person name="Sun R."/>
            <person name="Wu J."/>
            <person name="Liu S."/>
            <person name="Bai Y."/>
            <person name="Mun J.H."/>
            <person name="Bancroft I."/>
            <person name="Cheng F."/>
            <person name="Huang S."/>
            <person name="Li X."/>
            <person name="Hua W."/>
            <person name="Wang J."/>
            <person name="Wang X."/>
            <person name="Freeling M."/>
            <person name="Pires J.C."/>
            <person name="Paterson A.H."/>
            <person name="Chalhoub B."/>
            <person name="Wang B."/>
            <person name="Hayward A."/>
            <person name="Sharpe A.G."/>
            <person name="Park B.S."/>
            <person name="Weisshaar B."/>
            <person name="Liu B."/>
            <person name="Li B."/>
            <person name="Liu B."/>
            <person name="Tong C."/>
            <person name="Song C."/>
            <person name="Duran C."/>
            <person name="Peng C."/>
            <person name="Geng C."/>
            <person name="Koh C."/>
            <person name="Lin C."/>
            <person name="Edwards D."/>
            <person name="Mu D."/>
            <person name="Shen D."/>
            <person name="Soumpourou E."/>
            <person name="Li F."/>
            <person name="Fraser F."/>
            <person name="Conant G."/>
            <person name="Lassalle G."/>
            <person name="King G.J."/>
            <person name="Bonnema G."/>
            <person name="Tang H."/>
            <person name="Wang H."/>
            <person name="Belcram H."/>
            <person name="Zhou H."/>
            <person name="Hirakawa H."/>
            <person name="Abe H."/>
            <person name="Guo H."/>
            <person name="Wang H."/>
            <person name="Jin H."/>
            <person name="Parkin I.A."/>
            <person name="Batley J."/>
            <person name="Kim J.S."/>
            <person name="Just J."/>
            <person name="Li J."/>
            <person name="Xu J."/>
            <person name="Deng J."/>
            <person name="Kim J.A."/>
            <person name="Li J."/>
            <person name="Yu J."/>
            <person name="Meng J."/>
            <person name="Wang J."/>
            <person name="Min J."/>
            <person name="Poulain J."/>
            <person name="Wang J."/>
            <person name="Hatakeyama K."/>
            <person name="Wu K."/>
            <person name="Wang L."/>
            <person name="Fang L."/>
            <person name="Trick M."/>
            <person name="Links M.G."/>
            <person name="Zhao M."/>
            <person name="Jin M."/>
            <person name="Ramchiary N."/>
            <person name="Drou N."/>
            <person name="Berkman P.J."/>
            <person name="Cai Q."/>
            <person name="Huang Q."/>
            <person name="Li R."/>
            <person name="Tabata S."/>
            <person name="Cheng S."/>
            <person name="Zhang S."/>
            <person name="Zhang S."/>
            <person name="Huang S."/>
            <person name="Sato S."/>
            <person name="Sun S."/>
            <person name="Kwon S.J."/>
            <person name="Choi S.R."/>
            <person name="Lee T.H."/>
            <person name="Fan W."/>
            <person name="Zhao X."/>
            <person name="Tan X."/>
            <person name="Xu X."/>
            <person name="Wang Y."/>
            <person name="Qiu Y."/>
            <person name="Yin Y."/>
            <person name="Li Y."/>
            <person name="Du Y."/>
            <person name="Liao Y."/>
            <person name="Lim Y."/>
            <person name="Narusaka Y."/>
            <person name="Wang Y."/>
            <person name="Wang Z."/>
            <person name="Li Z."/>
            <person name="Wang Z."/>
            <person name="Xiong Z."/>
            <person name="Zhang Z."/>
        </authorList>
    </citation>
    <scope>NUCLEOTIDE SEQUENCE [LARGE SCALE GENOMIC DNA]</scope>
    <source>
        <strain evidence="1 2">cv. Chiifu-401-42</strain>
    </source>
</reference>
<reference evidence="1" key="3">
    <citation type="submission" date="2023-03" db="UniProtKB">
        <authorList>
            <consortium name="EnsemblPlants"/>
        </authorList>
    </citation>
    <scope>IDENTIFICATION</scope>
    <source>
        <strain evidence="1">cv. Chiifu-401-42</strain>
    </source>
</reference>
<dbReference type="PANTHER" id="PTHR35321:SF1">
    <property type="entry name" value="OS02G0753200 PROTEIN"/>
    <property type="match status" value="1"/>
</dbReference>
<dbReference type="Gramene" id="Bra033135.1">
    <property type="protein sequence ID" value="Bra033135.1-P"/>
    <property type="gene ID" value="Bra033135"/>
</dbReference>
<name>M4EWF1_BRACM</name>
<reference evidence="1 2" key="2">
    <citation type="journal article" date="2018" name="Hortic Res">
        <title>Improved Brassica rapa reference genome by single-molecule sequencing and chromosome conformation capture technologies.</title>
        <authorList>
            <person name="Zhang L."/>
            <person name="Cai X."/>
            <person name="Wu J."/>
            <person name="Liu M."/>
            <person name="Grob S."/>
            <person name="Cheng F."/>
            <person name="Liang J."/>
            <person name="Cai C."/>
            <person name="Liu Z."/>
            <person name="Liu B."/>
            <person name="Wang F."/>
            <person name="Li S."/>
            <person name="Liu F."/>
            <person name="Li X."/>
            <person name="Cheng L."/>
            <person name="Yang W."/>
            <person name="Li M.H."/>
            <person name="Grossniklaus U."/>
            <person name="Zheng H."/>
            <person name="Wang X."/>
        </authorList>
    </citation>
    <scope>NUCLEOTIDE SEQUENCE [LARGE SCALE GENOMIC DNA]</scope>
    <source>
        <strain evidence="1 2">cv. Chiifu-401-42</strain>
    </source>
</reference>
<keyword evidence="2" id="KW-1185">Reference proteome</keyword>
<dbReference type="AlphaFoldDB" id="M4EWF1"/>
<protein>
    <submittedName>
        <fullName evidence="1">Uncharacterized protein</fullName>
    </submittedName>
</protein>
<dbReference type="InterPro" id="IPR040306">
    <property type="entry name" value="Os02g0753200-like"/>
</dbReference>
<dbReference type="PANTHER" id="PTHR35321">
    <property type="entry name" value="OS02G0753200 PROTEIN"/>
    <property type="match status" value="1"/>
</dbReference>